<dbReference type="Proteomes" id="UP000608530">
    <property type="component" value="Unassembled WGS sequence"/>
</dbReference>
<dbReference type="Pfam" id="PF09339">
    <property type="entry name" value="HTH_IclR"/>
    <property type="match status" value="1"/>
</dbReference>
<dbReference type="AlphaFoldDB" id="A0A934UW94"/>
<sequence length="258" mass="27650">MRGATAHSDDGSGMSGKGAAVAEEAGDDTVLGKVRLLLEAFSGSVHTLGLTELSQRSGVSKASTFRLAQQLVEHGLMDKTPKGYRLGWLIYELGQHVPGPARLRTVARPTLVDLRAATKALAVHLAIPHGDDVVYLDRIGGRREIAILAAVGGSVPAEETVSGRVLQAYWAGDDETIAPELRAEYAEIRERRWASEQGLVVPGAKTYAVPVSYRGGNHVIAVISATVRAERHDDRTTIHALWAAATEISRAMLRTPVH</sequence>
<evidence type="ECO:0000259" key="5">
    <source>
        <dbReference type="PROSITE" id="PS51077"/>
    </source>
</evidence>
<keyword evidence="3" id="KW-0804">Transcription</keyword>
<dbReference type="PANTHER" id="PTHR30136">
    <property type="entry name" value="HELIX-TURN-HELIX TRANSCRIPTIONAL REGULATOR, ICLR FAMILY"/>
    <property type="match status" value="1"/>
</dbReference>
<name>A0A934UW94_9MICO</name>
<dbReference type="Gene3D" id="1.10.10.10">
    <property type="entry name" value="Winged helix-like DNA-binding domain superfamily/Winged helix DNA-binding domain"/>
    <property type="match status" value="1"/>
</dbReference>
<dbReference type="InterPro" id="IPR036388">
    <property type="entry name" value="WH-like_DNA-bd_sf"/>
</dbReference>
<dbReference type="Gene3D" id="3.30.450.40">
    <property type="match status" value="1"/>
</dbReference>
<protein>
    <submittedName>
        <fullName evidence="7">Helix-turn-helix domain-containing protein</fullName>
    </submittedName>
</protein>
<dbReference type="GO" id="GO:0045892">
    <property type="term" value="P:negative regulation of DNA-templated transcription"/>
    <property type="evidence" value="ECO:0007669"/>
    <property type="project" value="TreeGrafter"/>
</dbReference>
<dbReference type="PANTHER" id="PTHR30136:SF35">
    <property type="entry name" value="HTH-TYPE TRANSCRIPTIONAL REGULATOR RV1719"/>
    <property type="match status" value="1"/>
</dbReference>
<feature type="domain" description="HTH iclR-type" evidence="5">
    <location>
        <begin position="28"/>
        <end position="88"/>
    </location>
</feature>
<dbReference type="SUPFAM" id="SSF46785">
    <property type="entry name" value="Winged helix' DNA-binding domain"/>
    <property type="match status" value="1"/>
</dbReference>
<dbReference type="Pfam" id="PF01614">
    <property type="entry name" value="IclR_C"/>
    <property type="match status" value="1"/>
</dbReference>
<evidence type="ECO:0000259" key="6">
    <source>
        <dbReference type="PROSITE" id="PS51078"/>
    </source>
</evidence>
<accession>A0A934UW94</accession>
<dbReference type="SMART" id="SM00346">
    <property type="entry name" value="HTH_ICLR"/>
    <property type="match status" value="1"/>
</dbReference>
<feature type="region of interest" description="Disordered" evidence="4">
    <location>
        <begin position="1"/>
        <end position="21"/>
    </location>
</feature>
<gene>
    <name evidence="7" type="ORF">JD276_13430</name>
</gene>
<evidence type="ECO:0000313" key="7">
    <source>
        <dbReference type="EMBL" id="MBK0420033.1"/>
    </source>
</evidence>
<dbReference type="InterPro" id="IPR014757">
    <property type="entry name" value="Tscrpt_reg_IclR_C"/>
</dbReference>
<dbReference type="PROSITE" id="PS51077">
    <property type="entry name" value="HTH_ICLR"/>
    <property type="match status" value="1"/>
</dbReference>
<evidence type="ECO:0000256" key="2">
    <source>
        <dbReference type="ARBA" id="ARBA00023125"/>
    </source>
</evidence>
<evidence type="ECO:0000313" key="8">
    <source>
        <dbReference type="Proteomes" id="UP000608530"/>
    </source>
</evidence>
<dbReference type="GO" id="GO:0003700">
    <property type="term" value="F:DNA-binding transcription factor activity"/>
    <property type="evidence" value="ECO:0007669"/>
    <property type="project" value="TreeGrafter"/>
</dbReference>
<keyword evidence="1" id="KW-0805">Transcription regulation</keyword>
<evidence type="ECO:0000256" key="3">
    <source>
        <dbReference type="ARBA" id="ARBA00023163"/>
    </source>
</evidence>
<dbReference type="RefSeq" id="WP_200116172.1">
    <property type="nucleotide sequence ID" value="NZ_JAEHOH010000020.1"/>
</dbReference>
<keyword evidence="2" id="KW-0238">DNA-binding</keyword>
<evidence type="ECO:0000256" key="4">
    <source>
        <dbReference type="SAM" id="MobiDB-lite"/>
    </source>
</evidence>
<dbReference type="SUPFAM" id="SSF55781">
    <property type="entry name" value="GAF domain-like"/>
    <property type="match status" value="1"/>
</dbReference>
<dbReference type="InterPro" id="IPR005471">
    <property type="entry name" value="Tscrpt_reg_IclR_N"/>
</dbReference>
<feature type="domain" description="IclR-ED" evidence="6">
    <location>
        <begin position="89"/>
        <end position="254"/>
    </location>
</feature>
<proteinExistence type="predicted"/>
<dbReference type="EMBL" id="JAEHOH010000020">
    <property type="protein sequence ID" value="MBK0420033.1"/>
    <property type="molecule type" value="Genomic_DNA"/>
</dbReference>
<evidence type="ECO:0000256" key="1">
    <source>
        <dbReference type="ARBA" id="ARBA00023015"/>
    </source>
</evidence>
<dbReference type="PROSITE" id="PS51078">
    <property type="entry name" value="ICLR_ED"/>
    <property type="match status" value="1"/>
</dbReference>
<dbReference type="InterPro" id="IPR029016">
    <property type="entry name" value="GAF-like_dom_sf"/>
</dbReference>
<dbReference type="GO" id="GO:0003677">
    <property type="term" value="F:DNA binding"/>
    <property type="evidence" value="ECO:0007669"/>
    <property type="project" value="UniProtKB-KW"/>
</dbReference>
<dbReference type="InterPro" id="IPR036390">
    <property type="entry name" value="WH_DNA-bd_sf"/>
</dbReference>
<comment type="caution">
    <text evidence="7">The sequence shown here is derived from an EMBL/GenBank/DDBJ whole genome shotgun (WGS) entry which is preliminary data.</text>
</comment>
<keyword evidence="8" id="KW-1185">Reference proteome</keyword>
<dbReference type="InterPro" id="IPR050707">
    <property type="entry name" value="HTH_MetabolicPath_Reg"/>
</dbReference>
<organism evidence="7 8">
    <name type="scientific">Leucobacter chromiisoli</name>
    <dbReference type="NCBI Taxonomy" id="2796471"/>
    <lineage>
        <taxon>Bacteria</taxon>
        <taxon>Bacillati</taxon>
        <taxon>Actinomycetota</taxon>
        <taxon>Actinomycetes</taxon>
        <taxon>Micrococcales</taxon>
        <taxon>Microbacteriaceae</taxon>
        <taxon>Leucobacter</taxon>
    </lineage>
</organism>
<reference evidence="7" key="1">
    <citation type="submission" date="2020-12" db="EMBL/GenBank/DDBJ databases">
        <title>Leucobacter sp. CAS1, isolated from Chromium sludge.</title>
        <authorList>
            <person name="Xu Z."/>
        </authorList>
    </citation>
    <scope>NUCLEOTIDE SEQUENCE</scope>
    <source>
        <strain evidence="7">CSA1</strain>
    </source>
</reference>